<evidence type="ECO:0000313" key="1">
    <source>
        <dbReference type="EMBL" id="KAH3712893.1"/>
    </source>
</evidence>
<sequence>MRQDHGLDIIGKRGYRTSSRSRSFDVQDCFQCCTADLCNKNCHDSGNIQHPR</sequence>
<dbReference type="Proteomes" id="UP000828390">
    <property type="component" value="Unassembled WGS sequence"/>
</dbReference>
<reference evidence="2" key="2">
    <citation type="submission" date="2020-11" db="EMBL/GenBank/DDBJ databases">
        <authorList>
            <person name="McCartney M.A."/>
            <person name="Auch B."/>
            <person name="Kono T."/>
            <person name="Mallez S."/>
            <person name="Becker A."/>
            <person name="Gohl D.M."/>
            <person name="Silverstein K.A.T."/>
            <person name="Koren S."/>
            <person name="Bechman K.B."/>
            <person name="Herman A."/>
            <person name="Abrahante J.E."/>
            <person name="Garbe J."/>
        </authorList>
    </citation>
    <scope>NUCLEOTIDE SEQUENCE</scope>
    <source>
        <strain evidence="2">Duluth1</strain>
        <tissue evidence="2">Whole animal</tissue>
    </source>
</reference>
<evidence type="ECO:0000313" key="3">
    <source>
        <dbReference type="Proteomes" id="UP000828390"/>
    </source>
</evidence>
<gene>
    <name evidence="1" type="ORF">DPMN_072651</name>
    <name evidence="2" type="ORF">DPMN_072691</name>
</gene>
<dbReference type="AlphaFoldDB" id="A0A9D4BXR4"/>
<reference evidence="2" key="1">
    <citation type="journal article" date="2019" name="bioRxiv">
        <title>The Genome of the Zebra Mussel, Dreissena polymorpha: A Resource for Invasive Species Research.</title>
        <authorList>
            <person name="McCartney M.A."/>
            <person name="Auch B."/>
            <person name="Kono T."/>
            <person name="Mallez S."/>
            <person name="Zhang Y."/>
            <person name="Obille A."/>
            <person name="Becker A."/>
            <person name="Abrahante J.E."/>
            <person name="Garbe J."/>
            <person name="Badalamenti J.P."/>
            <person name="Herman A."/>
            <person name="Mangelson H."/>
            <person name="Liachko I."/>
            <person name="Sullivan S."/>
            <person name="Sone E.D."/>
            <person name="Koren S."/>
            <person name="Silverstein K.A.T."/>
            <person name="Beckman K.B."/>
            <person name="Gohl D.M."/>
        </authorList>
    </citation>
    <scope>NUCLEOTIDE SEQUENCE</scope>
    <source>
        <strain evidence="2">Duluth1</strain>
        <tissue evidence="2">Whole animal</tissue>
    </source>
</reference>
<proteinExistence type="predicted"/>
<accession>A0A9D4BXR4</accession>
<name>A0A9D4BXR4_DREPO</name>
<comment type="caution">
    <text evidence="2">The sequence shown here is derived from an EMBL/GenBank/DDBJ whole genome shotgun (WGS) entry which is preliminary data.</text>
</comment>
<dbReference type="EMBL" id="JAIWYP010000014">
    <property type="protein sequence ID" value="KAH3712893.1"/>
    <property type="molecule type" value="Genomic_DNA"/>
</dbReference>
<evidence type="ECO:0000313" key="2">
    <source>
        <dbReference type="EMBL" id="KAH3712929.1"/>
    </source>
</evidence>
<protein>
    <submittedName>
        <fullName evidence="2">Uncharacterized protein</fullName>
    </submittedName>
</protein>
<keyword evidence="3" id="KW-1185">Reference proteome</keyword>
<dbReference type="EMBL" id="JAIWYP010000014">
    <property type="protein sequence ID" value="KAH3712929.1"/>
    <property type="molecule type" value="Genomic_DNA"/>
</dbReference>
<organism evidence="2 3">
    <name type="scientific">Dreissena polymorpha</name>
    <name type="common">Zebra mussel</name>
    <name type="synonym">Mytilus polymorpha</name>
    <dbReference type="NCBI Taxonomy" id="45954"/>
    <lineage>
        <taxon>Eukaryota</taxon>
        <taxon>Metazoa</taxon>
        <taxon>Spiralia</taxon>
        <taxon>Lophotrochozoa</taxon>
        <taxon>Mollusca</taxon>
        <taxon>Bivalvia</taxon>
        <taxon>Autobranchia</taxon>
        <taxon>Heteroconchia</taxon>
        <taxon>Euheterodonta</taxon>
        <taxon>Imparidentia</taxon>
        <taxon>Neoheterodontei</taxon>
        <taxon>Myida</taxon>
        <taxon>Dreissenoidea</taxon>
        <taxon>Dreissenidae</taxon>
        <taxon>Dreissena</taxon>
    </lineage>
</organism>